<dbReference type="Proteomes" id="UP000628736">
    <property type="component" value="Unassembled WGS sequence"/>
</dbReference>
<evidence type="ECO:0000313" key="2">
    <source>
        <dbReference type="Proteomes" id="UP000628736"/>
    </source>
</evidence>
<name>A0A8J6J1G3_9FIRM</name>
<dbReference type="Pfam" id="PF14277">
    <property type="entry name" value="DUF4364"/>
    <property type="match status" value="1"/>
</dbReference>
<protein>
    <submittedName>
        <fullName evidence="1">DUF4364 family protein</fullName>
    </submittedName>
</protein>
<proteinExistence type="predicted"/>
<organism evidence="1 2">
    <name type="scientific">Flintibacter hominis</name>
    <dbReference type="NCBI Taxonomy" id="2763048"/>
    <lineage>
        <taxon>Bacteria</taxon>
        <taxon>Bacillati</taxon>
        <taxon>Bacillota</taxon>
        <taxon>Clostridia</taxon>
        <taxon>Eubacteriales</taxon>
        <taxon>Flintibacter</taxon>
    </lineage>
</organism>
<dbReference type="InterPro" id="IPR025374">
    <property type="entry name" value="DUF4364"/>
</dbReference>
<dbReference type="EMBL" id="JACOPO010000003">
    <property type="protein sequence ID" value="MBC5722504.1"/>
    <property type="molecule type" value="Genomic_DNA"/>
</dbReference>
<reference evidence="1" key="1">
    <citation type="submission" date="2020-08" db="EMBL/GenBank/DDBJ databases">
        <title>Genome public.</title>
        <authorList>
            <person name="Liu C."/>
            <person name="Sun Q."/>
        </authorList>
    </citation>
    <scope>NUCLEOTIDE SEQUENCE</scope>
    <source>
        <strain evidence="1">NSJ-23</strain>
    </source>
</reference>
<dbReference type="RefSeq" id="WP_186852607.1">
    <property type="nucleotide sequence ID" value="NZ_JACOPO010000003.1"/>
</dbReference>
<dbReference type="InterPro" id="IPR036390">
    <property type="entry name" value="WH_DNA-bd_sf"/>
</dbReference>
<evidence type="ECO:0000313" key="1">
    <source>
        <dbReference type="EMBL" id="MBC5722504.1"/>
    </source>
</evidence>
<accession>A0A8J6J1G3</accession>
<dbReference type="SUPFAM" id="SSF46785">
    <property type="entry name" value="Winged helix' DNA-binding domain"/>
    <property type="match status" value="1"/>
</dbReference>
<sequence>MPLAKGVDTMAPIGFIQNELDLKFLVLYIMARTAGPITFLQLLELALCDAGVDYFSLTKAVEHMVETGQLSKEGDRYSITEKGVRNSQICESSLPYSVRMHCDENLVKVNEALRREAQVRSQVSENQDGTCTLKLDFNDETTPLLHLELLVPERKQADTMAQCFQDEPTDFYRQIIQLLTQRNGSQNS</sequence>
<gene>
    <name evidence="1" type="ORF">H8S11_06740</name>
</gene>
<dbReference type="AlphaFoldDB" id="A0A8J6J1G3"/>
<keyword evidence="2" id="KW-1185">Reference proteome</keyword>
<comment type="caution">
    <text evidence="1">The sequence shown here is derived from an EMBL/GenBank/DDBJ whole genome shotgun (WGS) entry which is preliminary data.</text>
</comment>